<name>A0A1H3WKD8_9FLAO</name>
<dbReference type="Proteomes" id="UP000198951">
    <property type="component" value="Unassembled WGS sequence"/>
</dbReference>
<dbReference type="Gene3D" id="3.20.20.370">
    <property type="entry name" value="Glycoside hydrolase/deacetylase"/>
    <property type="match status" value="1"/>
</dbReference>
<evidence type="ECO:0000256" key="2">
    <source>
        <dbReference type="ARBA" id="ARBA00022801"/>
    </source>
</evidence>
<accession>A0A1H3WKD8</accession>
<organism evidence="4 5">
    <name type="scientific">Flavobacterium gillisiae</name>
    <dbReference type="NCBI Taxonomy" id="150146"/>
    <lineage>
        <taxon>Bacteria</taxon>
        <taxon>Pseudomonadati</taxon>
        <taxon>Bacteroidota</taxon>
        <taxon>Flavobacteriia</taxon>
        <taxon>Flavobacteriales</taxon>
        <taxon>Flavobacteriaceae</taxon>
        <taxon>Flavobacterium</taxon>
    </lineage>
</organism>
<dbReference type="PANTHER" id="PTHR10587:SF133">
    <property type="entry name" value="CHITIN DEACETYLASE 1-RELATED"/>
    <property type="match status" value="1"/>
</dbReference>
<dbReference type="STRING" id="150146.SAMN05443667_101106"/>
<evidence type="ECO:0000259" key="3">
    <source>
        <dbReference type="PROSITE" id="PS51677"/>
    </source>
</evidence>
<dbReference type="CDD" id="cd10917">
    <property type="entry name" value="CE4_NodB_like_6s_7s"/>
    <property type="match status" value="1"/>
</dbReference>
<dbReference type="Pfam" id="PF01522">
    <property type="entry name" value="Polysacc_deac_1"/>
    <property type="match status" value="1"/>
</dbReference>
<dbReference type="GO" id="GO:0016020">
    <property type="term" value="C:membrane"/>
    <property type="evidence" value="ECO:0007669"/>
    <property type="project" value="TreeGrafter"/>
</dbReference>
<dbReference type="RefSeq" id="WP_091083117.1">
    <property type="nucleotide sequence ID" value="NZ_FNRD01000001.1"/>
</dbReference>
<dbReference type="AlphaFoldDB" id="A0A1H3WKD8"/>
<feature type="domain" description="NodB homology" evidence="3">
    <location>
        <begin position="28"/>
        <end position="211"/>
    </location>
</feature>
<dbReference type="GO" id="GO:0016810">
    <property type="term" value="F:hydrolase activity, acting on carbon-nitrogen (but not peptide) bonds"/>
    <property type="evidence" value="ECO:0007669"/>
    <property type="project" value="InterPro"/>
</dbReference>
<dbReference type="InterPro" id="IPR011330">
    <property type="entry name" value="Glyco_hydro/deAcase_b/a-brl"/>
</dbReference>
<keyword evidence="5" id="KW-1185">Reference proteome</keyword>
<protein>
    <submittedName>
        <fullName evidence="4">Peptidoglycan/xylan/chitin deacetylase, PgdA/CDA1 family</fullName>
    </submittedName>
</protein>
<evidence type="ECO:0000313" key="4">
    <source>
        <dbReference type="EMBL" id="SDZ87261.1"/>
    </source>
</evidence>
<dbReference type="PROSITE" id="PS51677">
    <property type="entry name" value="NODB"/>
    <property type="match status" value="1"/>
</dbReference>
<dbReference type="GO" id="GO:0005975">
    <property type="term" value="P:carbohydrate metabolic process"/>
    <property type="evidence" value="ECO:0007669"/>
    <property type="project" value="InterPro"/>
</dbReference>
<evidence type="ECO:0000313" key="5">
    <source>
        <dbReference type="Proteomes" id="UP000198951"/>
    </source>
</evidence>
<proteinExistence type="predicted"/>
<keyword evidence="2" id="KW-0378">Hydrolase</keyword>
<keyword evidence="1" id="KW-0479">Metal-binding</keyword>
<sequence>MSFYWIKTNSLIKKLFSQYIWDLPNTEKKVYLTFDDGPTPEITEWVLEQLELHNAKATFFCIGKNIEANPSIFEKLLQRRHSIGNHTFNHLNGWKTTAEDYSTNISLCADSIKNHSIEINNPQSKLFRPPYGKIKSIQAKKLKSQGYKIIMWDVLSADFDQTITKERCLKNVVSNIKPGSIIVFHDSVKAFKNLEYTLPKVLKYLDENNFQCEAI</sequence>
<dbReference type="InterPro" id="IPR002509">
    <property type="entry name" value="NODB_dom"/>
</dbReference>
<dbReference type="InterPro" id="IPR050248">
    <property type="entry name" value="Polysacc_deacetylase_ArnD"/>
</dbReference>
<gene>
    <name evidence="4" type="ORF">SAMN05443667_101106</name>
</gene>
<dbReference type="EMBL" id="FNRD01000001">
    <property type="protein sequence ID" value="SDZ87261.1"/>
    <property type="molecule type" value="Genomic_DNA"/>
</dbReference>
<dbReference type="OrthoDB" id="9812065at2"/>
<dbReference type="PANTHER" id="PTHR10587">
    <property type="entry name" value="GLYCOSYL TRANSFERASE-RELATED"/>
    <property type="match status" value="1"/>
</dbReference>
<evidence type="ECO:0000256" key="1">
    <source>
        <dbReference type="ARBA" id="ARBA00022723"/>
    </source>
</evidence>
<reference evidence="5" key="1">
    <citation type="submission" date="2016-10" db="EMBL/GenBank/DDBJ databases">
        <authorList>
            <person name="Varghese N."/>
            <person name="Submissions S."/>
        </authorList>
    </citation>
    <scope>NUCLEOTIDE SEQUENCE [LARGE SCALE GENOMIC DNA]</scope>
    <source>
        <strain evidence="5">DSM 22376</strain>
    </source>
</reference>
<dbReference type="SUPFAM" id="SSF88713">
    <property type="entry name" value="Glycoside hydrolase/deacetylase"/>
    <property type="match status" value="1"/>
</dbReference>
<dbReference type="GO" id="GO:0046872">
    <property type="term" value="F:metal ion binding"/>
    <property type="evidence" value="ECO:0007669"/>
    <property type="project" value="UniProtKB-KW"/>
</dbReference>